<dbReference type="Proteomes" id="UP000179057">
    <property type="component" value="Unassembled WGS sequence"/>
</dbReference>
<proteinExistence type="predicted"/>
<keyword evidence="1" id="KW-1133">Transmembrane helix</keyword>
<feature type="transmembrane region" description="Helical" evidence="1">
    <location>
        <begin position="51"/>
        <end position="74"/>
    </location>
</feature>
<keyword evidence="1" id="KW-0812">Transmembrane</keyword>
<dbReference type="Gene3D" id="2.130.10.10">
    <property type="entry name" value="YVTN repeat-like/Quinoprotein amine dehydrogenase"/>
    <property type="match status" value="1"/>
</dbReference>
<dbReference type="AlphaFoldDB" id="A0A1F8E098"/>
<keyword evidence="1" id="KW-0472">Membrane</keyword>
<gene>
    <name evidence="3" type="ORF">A2610_03160</name>
</gene>
<dbReference type="Pfam" id="PF08308">
    <property type="entry name" value="PEGA"/>
    <property type="match status" value="1"/>
</dbReference>
<dbReference type="InterPro" id="IPR013229">
    <property type="entry name" value="PEGA"/>
</dbReference>
<reference evidence="3 4" key="1">
    <citation type="journal article" date="2016" name="Nat. Commun.">
        <title>Thousands of microbial genomes shed light on interconnected biogeochemical processes in an aquifer system.</title>
        <authorList>
            <person name="Anantharaman K."/>
            <person name="Brown C.T."/>
            <person name="Hug L.A."/>
            <person name="Sharon I."/>
            <person name="Castelle C.J."/>
            <person name="Probst A.J."/>
            <person name="Thomas B.C."/>
            <person name="Singh A."/>
            <person name="Wilkins M.J."/>
            <person name="Karaoz U."/>
            <person name="Brodie E.L."/>
            <person name="Williams K.H."/>
            <person name="Hubbard S.S."/>
            <person name="Banfield J.F."/>
        </authorList>
    </citation>
    <scope>NUCLEOTIDE SEQUENCE [LARGE SCALE GENOMIC DNA]</scope>
</reference>
<organism evidence="3 4">
    <name type="scientific">Candidatus Wolfebacteria bacterium RIFOXYD1_FULL_48_65</name>
    <dbReference type="NCBI Taxonomy" id="1802561"/>
    <lineage>
        <taxon>Bacteria</taxon>
        <taxon>Candidatus Wolfeibacteriota</taxon>
    </lineage>
</organism>
<name>A0A1F8E098_9BACT</name>
<evidence type="ECO:0000259" key="2">
    <source>
        <dbReference type="Pfam" id="PF08308"/>
    </source>
</evidence>
<dbReference type="SUPFAM" id="SSF82171">
    <property type="entry name" value="DPP6 N-terminal domain-like"/>
    <property type="match status" value="1"/>
</dbReference>
<protein>
    <recommendedName>
        <fullName evidence="2">PEGA domain-containing protein</fullName>
    </recommendedName>
</protein>
<evidence type="ECO:0000313" key="4">
    <source>
        <dbReference type="Proteomes" id="UP000179057"/>
    </source>
</evidence>
<evidence type="ECO:0000313" key="3">
    <source>
        <dbReference type="EMBL" id="OGM94274.1"/>
    </source>
</evidence>
<comment type="caution">
    <text evidence="3">The sequence shown here is derived from an EMBL/GenBank/DDBJ whole genome shotgun (WGS) entry which is preliminary data.</text>
</comment>
<accession>A0A1F8E098</accession>
<dbReference type="InterPro" id="IPR015943">
    <property type="entry name" value="WD40/YVTN_repeat-like_dom_sf"/>
</dbReference>
<dbReference type="EMBL" id="MGIV01000014">
    <property type="protein sequence ID" value="OGM94274.1"/>
    <property type="molecule type" value="Genomic_DNA"/>
</dbReference>
<sequence length="471" mass="52620">MSAKHPFLRGADRERRKEGVLFVRRPQRRGPATQQFTKCTSSPMQHKTRIVLFYLFVAAFLIGGTGVLLYSYGWRFSTETKTFQKIGAIYIKTNVRDTAITINGKPYKDAAGILQSGTLISNLLPKTYRVEITKDGYHTYHKTLTVKPSQVEELLNVQLIPKQIERTFIAPTKGTRLVDTMQTADKMILQDTATGIYYLYDKTNASSTLNLSLAAANAQRGLKIKKVSFVPFKPTQFVIEDASGLKLFDSEKKTVEVLLKGSLATWNMQDSTIVGVELVGTGVRPRTQRAFTLNLIFKSKALLGELNAHIATTTVITALSTTGSGSMAFSDTAYALSLFDPKTKTIRRVSSNVTSFTFSPDGKKLAFVEATGEASVLFIEDFNGDIRKKAGEIIAIALPQEKPVQTVHWHRDSYHLLIEWTGELAITELDDRKPLNTFLLISGFTDYRYVAENDSVYFIDNKGINTIRIEH</sequence>
<evidence type="ECO:0000256" key="1">
    <source>
        <dbReference type="SAM" id="Phobius"/>
    </source>
</evidence>
<feature type="domain" description="PEGA" evidence="2">
    <location>
        <begin position="87"/>
        <end position="151"/>
    </location>
</feature>
<dbReference type="Gene3D" id="2.60.40.1120">
    <property type="entry name" value="Carboxypeptidase-like, regulatory domain"/>
    <property type="match status" value="1"/>
</dbReference>